<accession>B5D2Z2</accession>
<comment type="caution">
    <text evidence="2">The sequence shown here is derived from an EMBL/GenBank/DDBJ whole genome shotgun (WGS) entry which is preliminary data.</text>
</comment>
<organism evidence="2 3">
    <name type="scientific">Phocaeicola plebeius (strain DSM 17135 / JCM 12973 / CCUG 54634 / M2)</name>
    <name type="common">Bacteroides plebeius</name>
    <dbReference type="NCBI Taxonomy" id="484018"/>
    <lineage>
        <taxon>Bacteria</taxon>
        <taxon>Pseudomonadati</taxon>
        <taxon>Bacteroidota</taxon>
        <taxon>Bacteroidia</taxon>
        <taxon>Bacteroidales</taxon>
        <taxon>Bacteroidaceae</taxon>
        <taxon>Phocaeicola</taxon>
    </lineage>
</organism>
<reference evidence="2 3" key="2">
    <citation type="submission" date="2008-08" db="EMBL/GenBank/DDBJ databases">
        <authorList>
            <person name="Fulton L."/>
            <person name="Clifton S."/>
            <person name="Fulton B."/>
            <person name="Xu J."/>
            <person name="Minx P."/>
            <person name="Pepin K.H."/>
            <person name="Johnson M."/>
            <person name="Thiruvilangam P."/>
            <person name="Bhonagiri V."/>
            <person name="Nash W.E."/>
            <person name="Mardis E.R."/>
            <person name="Wilson R.K."/>
        </authorList>
    </citation>
    <scope>NUCLEOTIDE SEQUENCE [LARGE SCALE GENOMIC DNA]</scope>
    <source>
        <strain evidence="3">DSM 17135 / JCM 12973 / M2</strain>
    </source>
</reference>
<feature type="signal peptide" evidence="1">
    <location>
        <begin position="1"/>
        <end position="23"/>
    </location>
</feature>
<reference evidence="2 3" key="1">
    <citation type="submission" date="2008-08" db="EMBL/GenBank/DDBJ databases">
        <title>Draft genome sequence of Bacteroides plebeius (DSM 17135).</title>
        <authorList>
            <person name="Sudarsanam P."/>
            <person name="Ley R."/>
            <person name="Guruge J."/>
            <person name="Turnbaugh P.J."/>
            <person name="Mahowald M."/>
            <person name="Liep D."/>
            <person name="Gordon J."/>
        </authorList>
    </citation>
    <scope>NUCLEOTIDE SEQUENCE [LARGE SCALE GENOMIC DNA]</scope>
    <source>
        <strain evidence="3">DSM 17135 / JCM 12973 / M2</strain>
    </source>
</reference>
<dbReference type="PROSITE" id="PS51257">
    <property type="entry name" value="PROKAR_LIPOPROTEIN"/>
    <property type="match status" value="1"/>
</dbReference>
<keyword evidence="1" id="KW-0732">Signal</keyword>
<evidence type="ECO:0000313" key="2">
    <source>
        <dbReference type="EMBL" id="EDY93942.1"/>
    </source>
</evidence>
<dbReference type="EMBL" id="ABQC02000024">
    <property type="protein sequence ID" value="EDY93942.1"/>
    <property type="molecule type" value="Genomic_DNA"/>
</dbReference>
<proteinExistence type="predicted"/>
<dbReference type="OrthoDB" id="1014294at2"/>
<gene>
    <name evidence="2" type="ORF">BACPLE_03382</name>
</gene>
<dbReference type="GeneID" id="43186073"/>
<protein>
    <recommendedName>
        <fullName evidence="4">FimB/Mfa2 family fimbrial subunit</fullName>
    </recommendedName>
</protein>
<dbReference type="Proteomes" id="UP000003452">
    <property type="component" value="Unassembled WGS sequence"/>
</dbReference>
<name>B5D2Z2_PHOPM</name>
<evidence type="ECO:0000313" key="3">
    <source>
        <dbReference type="Proteomes" id="UP000003452"/>
    </source>
</evidence>
<dbReference type="HOGENOM" id="CLU_803296_0_0_10"/>
<evidence type="ECO:0008006" key="4">
    <source>
        <dbReference type="Google" id="ProtNLM"/>
    </source>
</evidence>
<evidence type="ECO:0000256" key="1">
    <source>
        <dbReference type="SAM" id="SignalP"/>
    </source>
</evidence>
<dbReference type="RefSeq" id="WP_007563728.1">
    <property type="nucleotide sequence ID" value="NZ_DS990134.1"/>
</dbReference>
<feature type="chain" id="PRO_5002829045" description="FimB/Mfa2 family fimbrial subunit" evidence="1">
    <location>
        <begin position="24"/>
        <end position="345"/>
    </location>
</feature>
<dbReference type="AlphaFoldDB" id="B5D2Z2"/>
<sequence>MFKKLIFNIGWMVLLVLTGCRNASPYAEDPSLHEETIKLALDITTRAETDEAPDNFHLWIYNGGKLVKYIKNNPQWTTAPEVGVDLKATLETEVNAENGAVLNFYLLLNVDNLTSPESLTPSQLKELMFELAASYDGDNKVPMSGIKNISVVAGQEEYSLSIDAVRSVAKVDIYCTRESDISTLSVNEISLHQVPEKGYLFGNSGSLVGSLSRILFTSSEGKEITTKLSKTEAPDSGSFEAYKENFTQMTLEQPYLLENLAGGNNLQVKIYNQTLVDEKSRYYIMLTYTLGGINYTSRVYLSKIERNAWYSIFIRISARGEISVKDVNCEVLPWEGKEMDIPAFE</sequence>